<name>A0ABM9MHM8_9MYCO</name>
<feature type="domain" description="HTH tetR-type" evidence="4">
    <location>
        <begin position="211"/>
        <end position="271"/>
    </location>
</feature>
<dbReference type="RefSeq" id="WP_316511655.1">
    <property type="nucleotide sequence ID" value="NZ_OY726395.1"/>
</dbReference>
<evidence type="ECO:0000259" key="4">
    <source>
        <dbReference type="PROSITE" id="PS50977"/>
    </source>
</evidence>
<dbReference type="InterPro" id="IPR009057">
    <property type="entry name" value="Homeodomain-like_sf"/>
</dbReference>
<dbReference type="PANTHER" id="PTHR30055:SF237">
    <property type="entry name" value="TRANSCRIPTIONAL REPRESSOR MCE3R"/>
    <property type="match status" value="1"/>
</dbReference>
<sequence length="415" mass="44602">MSSVRRRPRNRKAQIARAAAEAFGESGYHAVSMDDIATRVGISAAALYRHASGKYQLFRDAVLALGTQLQDCTDFVGDAPDTVAPVELRDQILNALIDTALANRSSGGLYRRQARYLLGDDYSLLMGQLKSVNRRIQVPLSELRPGLTGRQRWTLSAAALSVIGSVADHHAQLGVAPLRALLLDRAAAVLNVELPEGISSAEPVMPAEVSAGRYEEVLRESLILFHRNGYHQTSVEDIAGAVGMPASGIYRYFSGKADILAASFRRAADRVSADVANALAAEPDPERTLNRLIDAYIARSFENPELAHVYHTERTNLPSADHKVLRNIQRATVEAWAQLLTAVRPQYGLAEARIAVHAAFALVVDVGRLVGLGDGAGSAQARAWVRTLMATTLLGGQPSATRQSEPGGVSVDLSA</sequence>
<accession>A0ABM9MHM8</accession>
<dbReference type="InterPro" id="IPR050109">
    <property type="entry name" value="HTH-type_TetR-like_transc_reg"/>
</dbReference>
<evidence type="ECO:0000313" key="5">
    <source>
        <dbReference type="EMBL" id="CAJ1585483.1"/>
    </source>
</evidence>
<protein>
    <submittedName>
        <fullName evidence="5">TetR/AcrR family transcriptional regulator</fullName>
    </submittedName>
</protein>
<dbReference type="PANTHER" id="PTHR30055">
    <property type="entry name" value="HTH-TYPE TRANSCRIPTIONAL REGULATOR RUTR"/>
    <property type="match status" value="1"/>
</dbReference>
<dbReference type="EMBL" id="OY726395">
    <property type="protein sequence ID" value="CAJ1585483.1"/>
    <property type="molecule type" value="Genomic_DNA"/>
</dbReference>
<evidence type="ECO:0000256" key="3">
    <source>
        <dbReference type="SAM" id="MobiDB-lite"/>
    </source>
</evidence>
<dbReference type="Gene3D" id="1.10.10.60">
    <property type="entry name" value="Homeodomain-like"/>
    <property type="match status" value="2"/>
</dbReference>
<feature type="region of interest" description="Disordered" evidence="3">
    <location>
        <begin position="396"/>
        <end position="415"/>
    </location>
</feature>
<dbReference type="PRINTS" id="PR00455">
    <property type="entry name" value="HTHTETR"/>
</dbReference>
<dbReference type="InterPro" id="IPR001647">
    <property type="entry name" value="HTH_TetR"/>
</dbReference>
<feature type="DNA-binding region" description="H-T-H motif" evidence="2">
    <location>
        <begin position="234"/>
        <end position="253"/>
    </location>
</feature>
<dbReference type="Pfam" id="PF00440">
    <property type="entry name" value="TetR_N"/>
    <property type="match status" value="2"/>
</dbReference>
<feature type="domain" description="HTH tetR-type" evidence="4">
    <location>
        <begin position="9"/>
        <end position="69"/>
    </location>
</feature>
<dbReference type="Proteomes" id="UP001190466">
    <property type="component" value="Chromosome"/>
</dbReference>
<dbReference type="PROSITE" id="PS50977">
    <property type="entry name" value="HTH_TETR_2"/>
    <property type="match status" value="2"/>
</dbReference>
<keyword evidence="6" id="KW-1185">Reference proteome</keyword>
<dbReference type="Gene3D" id="1.10.357.10">
    <property type="entry name" value="Tetracycline Repressor, domain 2"/>
    <property type="match status" value="2"/>
</dbReference>
<reference evidence="5 6" key="1">
    <citation type="submission" date="2023-08" db="EMBL/GenBank/DDBJ databases">
        <authorList>
            <person name="Folkvardsen B D."/>
            <person name="Norman A."/>
        </authorList>
    </citation>
    <scope>NUCLEOTIDE SEQUENCE [LARGE SCALE GENOMIC DNA]</scope>
    <source>
        <strain evidence="5 6">Mu0050</strain>
    </source>
</reference>
<proteinExistence type="predicted"/>
<evidence type="ECO:0000256" key="1">
    <source>
        <dbReference type="ARBA" id="ARBA00023125"/>
    </source>
</evidence>
<dbReference type="SUPFAM" id="SSF46689">
    <property type="entry name" value="Homeodomain-like"/>
    <property type="match status" value="2"/>
</dbReference>
<feature type="DNA-binding region" description="H-T-H motif" evidence="2">
    <location>
        <begin position="32"/>
        <end position="51"/>
    </location>
</feature>
<keyword evidence="1 2" id="KW-0238">DNA-binding</keyword>
<evidence type="ECO:0000256" key="2">
    <source>
        <dbReference type="PROSITE-ProRule" id="PRU00335"/>
    </source>
</evidence>
<organism evidence="5 6">
    <name type="scientific">[Mycobacterium] wendilense</name>
    <dbReference type="NCBI Taxonomy" id="3064284"/>
    <lineage>
        <taxon>Bacteria</taxon>
        <taxon>Bacillati</taxon>
        <taxon>Actinomycetota</taxon>
        <taxon>Actinomycetes</taxon>
        <taxon>Mycobacteriales</taxon>
        <taxon>Mycobacteriaceae</taxon>
        <taxon>Mycolicibacter</taxon>
    </lineage>
</organism>
<gene>
    <name evidence="5" type="ORF">MU0050_003742</name>
</gene>
<evidence type="ECO:0000313" key="6">
    <source>
        <dbReference type="Proteomes" id="UP001190466"/>
    </source>
</evidence>